<dbReference type="Gene3D" id="3.40.50.1000">
    <property type="entry name" value="HAD superfamily/HAD-like"/>
    <property type="match status" value="1"/>
</dbReference>
<dbReference type="GO" id="GO:0003825">
    <property type="term" value="F:alpha,alpha-trehalose-phosphate synthase (UDP-forming) activity"/>
    <property type="evidence" value="ECO:0007669"/>
    <property type="project" value="TreeGrafter"/>
</dbReference>
<dbReference type="FunFam" id="3.40.50.1000:FF:000324">
    <property type="entry name" value="Putative Alpha,alpha-trehalose-phosphate synthase"/>
    <property type="match status" value="1"/>
</dbReference>
<protein>
    <recommendedName>
        <fullName evidence="5">Trehalose-6-phosphate synthase</fullName>
    </recommendedName>
</protein>
<dbReference type="CDD" id="cd03788">
    <property type="entry name" value="GT20_TPS"/>
    <property type="match status" value="1"/>
</dbReference>
<dbReference type="InterPro" id="IPR036412">
    <property type="entry name" value="HAD-like_sf"/>
</dbReference>
<dbReference type="InterPro" id="IPR006379">
    <property type="entry name" value="HAD-SF_hydro_IIB"/>
</dbReference>
<keyword evidence="4" id="KW-1185">Reference proteome</keyword>
<dbReference type="GO" id="GO:0004805">
    <property type="term" value="F:trehalose-phosphatase activity"/>
    <property type="evidence" value="ECO:0007669"/>
    <property type="project" value="TreeGrafter"/>
</dbReference>
<dbReference type="SUPFAM" id="SSF56784">
    <property type="entry name" value="HAD-like"/>
    <property type="match status" value="1"/>
</dbReference>
<dbReference type="CDD" id="cd01627">
    <property type="entry name" value="HAD_TPP"/>
    <property type="match status" value="1"/>
</dbReference>
<evidence type="ECO:0008006" key="5">
    <source>
        <dbReference type="Google" id="ProtNLM"/>
    </source>
</evidence>
<dbReference type="InterPro" id="IPR003337">
    <property type="entry name" value="Trehalose_PPase"/>
</dbReference>
<dbReference type="PANTHER" id="PTHR10788">
    <property type="entry name" value="TREHALOSE-6-PHOSPHATE SYNTHASE"/>
    <property type="match status" value="1"/>
</dbReference>
<dbReference type="Gene3D" id="3.40.50.2000">
    <property type="entry name" value="Glycogen Phosphorylase B"/>
    <property type="match status" value="2"/>
</dbReference>
<dbReference type="Gene3D" id="3.30.70.1020">
    <property type="entry name" value="Trehalose-6-phosphate phosphatase related protein, domain 2"/>
    <property type="match status" value="1"/>
</dbReference>
<dbReference type="FunFam" id="3.40.50.2000:FF:000150">
    <property type="entry name" value="Trehalose-6-phosphate synthase"/>
    <property type="match status" value="1"/>
</dbReference>
<dbReference type="AlphaFoldDB" id="A0AA88I2H7"/>
<dbReference type="NCBIfam" id="TIGR01484">
    <property type="entry name" value="HAD-SF-IIB"/>
    <property type="match status" value="1"/>
</dbReference>
<comment type="similarity">
    <text evidence="1">In the N-terminal section; belongs to the glycosyltransferase 20 family.</text>
</comment>
<dbReference type="GO" id="GO:0005829">
    <property type="term" value="C:cytosol"/>
    <property type="evidence" value="ECO:0007669"/>
    <property type="project" value="TreeGrafter"/>
</dbReference>
<accession>A0AA88I2H7</accession>
<evidence type="ECO:0000256" key="2">
    <source>
        <dbReference type="ARBA" id="ARBA00006330"/>
    </source>
</evidence>
<dbReference type="EMBL" id="JAVRJZ010000009">
    <property type="protein sequence ID" value="KAK2718869.1"/>
    <property type="molecule type" value="Genomic_DNA"/>
</dbReference>
<dbReference type="Proteomes" id="UP001187531">
    <property type="component" value="Unassembled WGS sequence"/>
</dbReference>
<organism evidence="3 4">
    <name type="scientific">Artemia franciscana</name>
    <name type="common">Brine shrimp</name>
    <name type="synonym">Artemia sanfranciscana</name>
    <dbReference type="NCBI Taxonomy" id="6661"/>
    <lineage>
        <taxon>Eukaryota</taxon>
        <taxon>Metazoa</taxon>
        <taxon>Ecdysozoa</taxon>
        <taxon>Arthropoda</taxon>
        <taxon>Crustacea</taxon>
        <taxon>Branchiopoda</taxon>
        <taxon>Anostraca</taxon>
        <taxon>Artemiidae</taxon>
        <taxon>Artemia</taxon>
    </lineage>
</organism>
<sequence>MMHCLLSVFKMENYQSMLDLIIEQLRLPKLNGKEENVEVAEQDALIVVSNRLPFIITKNPLTGDVERKSSAGGLVTAVAPVVAQCKGKWVGWTGVFYGPNEEPDPIPEADINDKTPTAGIKAEQIVPVYCDEKRFKNYYDGCCNGGLWPLFHSMQDRAVFSDDHWQDYVAVNELFAEKTVEAIRNVREANSNVTPLIWIHDSQLMLAASTIRELSKKDDIPIKIGFFLHIPFPPFDIFSICPWSKDILCGLLECGVIGFHTEGYCLNFIDCCHRQLSCRVDRSAGIIEYKDRHIRVRAMPIGIPYDRFVQLAEEAPRVIKRTTETVILGVERLDYTKGLIHRLQAFEKLLEDHPEYIEKVYFMQITVPSRTNVQEYQDLKQEIDQLVGKINGKFSTANWSPVRYIYGCIPQSELASYYRDASVALVTPLRDGMNLVCKEFVACQTGDPGVLVLSRFTGAAELMQEALLCSPYKIEEVAEALHKALQMPLEERTMRMQSLQRREKKNDVNTWMYMFMQAMESNLLKPDQKIITPTSYEEIDRYLNYHLGNAETVALLLDYDGTLAPITTHPNLAVLPDETRETLERLSNLSDVFIAVISGRDVNDVKEKVGIKTITYAGNHGLSILFPDGSRFLCPIPKEYEQKLTLLSRDLEAQVCQDDAWVENKGLTLTWHYRNTPETKRALLIATAKSLIIGYGFHCVTAHGALEARPPIDWNKGYSAFYILKSAYGPDWNQKVRVIYAGDDSTDEDALKILKTTGATFRVTTNPTLQTYADMRIPDTDSVLTLLKWVERFMSRRAPKALPIPPLTSSDQASPLQRQVNLDLSMPLNGSSHENTVDKEEI</sequence>
<evidence type="ECO:0000313" key="3">
    <source>
        <dbReference type="EMBL" id="KAK2718869.1"/>
    </source>
</evidence>
<comment type="similarity">
    <text evidence="2">In the C-terminal section; belongs to the trehalose phosphatase family.</text>
</comment>
<dbReference type="InterPro" id="IPR023214">
    <property type="entry name" value="HAD_sf"/>
</dbReference>
<dbReference type="FunFam" id="3.40.50.2000:FF:000113">
    <property type="entry name" value="Alpha,alpha-trehalose-phosphate synthase"/>
    <property type="match status" value="1"/>
</dbReference>
<evidence type="ECO:0000313" key="4">
    <source>
        <dbReference type="Proteomes" id="UP001187531"/>
    </source>
</evidence>
<dbReference type="NCBIfam" id="TIGR00685">
    <property type="entry name" value="T6PP"/>
    <property type="match status" value="1"/>
</dbReference>
<reference evidence="3" key="1">
    <citation type="submission" date="2023-07" db="EMBL/GenBank/DDBJ databases">
        <title>Chromosome-level genome assembly of Artemia franciscana.</title>
        <authorList>
            <person name="Jo E."/>
        </authorList>
    </citation>
    <scope>NUCLEOTIDE SEQUENCE</scope>
    <source>
        <tissue evidence="3">Whole body</tissue>
    </source>
</reference>
<dbReference type="Pfam" id="PF02358">
    <property type="entry name" value="Trehalose_PPase"/>
    <property type="match status" value="1"/>
</dbReference>
<comment type="caution">
    <text evidence="3">The sequence shown here is derived from an EMBL/GenBank/DDBJ whole genome shotgun (WGS) entry which is preliminary data.</text>
</comment>
<dbReference type="GO" id="GO:0005992">
    <property type="term" value="P:trehalose biosynthetic process"/>
    <property type="evidence" value="ECO:0007669"/>
    <property type="project" value="InterPro"/>
</dbReference>
<dbReference type="InterPro" id="IPR001830">
    <property type="entry name" value="Glyco_trans_20"/>
</dbReference>
<dbReference type="SUPFAM" id="SSF53756">
    <property type="entry name" value="UDP-Glycosyltransferase/glycogen phosphorylase"/>
    <property type="match status" value="1"/>
</dbReference>
<proteinExistence type="inferred from homology"/>
<evidence type="ECO:0000256" key="1">
    <source>
        <dbReference type="ARBA" id="ARBA00005409"/>
    </source>
</evidence>
<dbReference type="Pfam" id="PF00982">
    <property type="entry name" value="Glyco_transf_20"/>
    <property type="match status" value="1"/>
</dbReference>
<name>A0AA88I2H7_ARTSF</name>
<dbReference type="PANTHER" id="PTHR10788:SF106">
    <property type="entry name" value="BCDNA.GH08860"/>
    <property type="match status" value="1"/>
</dbReference>
<gene>
    <name evidence="3" type="ORF">QYM36_006021</name>
</gene>